<reference evidence="1" key="1">
    <citation type="submission" date="2021-02" db="EMBL/GenBank/DDBJ databases">
        <authorList>
            <person name="Nowell W R."/>
        </authorList>
    </citation>
    <scope>NUCLEOTIDE SEQUENCE</scope>
</reference>
<evidence type="ECO:0000313" key="1">
    <source>
        <dbReference type="EMBL" id="CAF4426646.1"/>
    </source>
</evidence>
<keyword evidence="2" id="KW-1185">Reference proteome</keyword>
<dbReference type="Proteomes" id="UP000663866">
    <property type="component" value="Unassembled WGS sequence"/>
</dbReference>
<sequence length="83" mass="9420">MVSISSETIWSSMINARQLSITYYTLSTCLTDLLHRYLKISQTNKISSSLFHNLDQTLFSSSVTPSNQSKLLDEYSNILVNIL</sequence>
<accession>A0A820QXB6</accession>
<comment type="caution">
    <text evidence="1">The sequence shown here is derived from an EMBL/GenBank/DDBJ whole genome shotgun (WGS) entry which is preliminary data.</text>
</comment>
<dbReference type="AlphaFoldDB" id="A0A820QXB6"/>
<gene>
    <name evidence="1" type="ORF">OVN521_LOCUS36434</name>
</gene>
<name>A0A820QXB6_9BILA</name>
<proteinExistence type="predicted"/>
<organism evidence="1 2">
    <name type="scientific">Rotaria magnacalcarata</name>
    <dbReference type="NCBI Taxonomy" id="392030"/>
    <lineage>
        <taxon>Eukaryota</taxon>
        <taxon>Metazoa</taxon>
        <taxon>Spiralia</taxon>
        <taxon>Gnathifera</taxon>
        <taxon>Rotifera</taxon>
        <taxon>Eurotatoria</taxon>
        <taxon>Bdelloidea</taxon>
        <taxon>Philodinida</taxon>
        <taxon>Philodinidae</taxon>
        <taxon>Rotaria</taxon>
    </lineage>
</organism>
<dbReference type="EMBL" id="CAJOBG010043315">
    <property type="protein sequence ID" value="CAF4426646.1"/>
    <property type="molecule type" value="Genomic_DNA"/>
</dbReference>
<feature type="non-terminal residue" evidence="1">
    <location>
        <position position="83"/>
    </location>
</feature>
<protein>
    <submittedName>
        <fullName evidence="1">Uncharacterized protein</fullName>
    </submittedName>
</protein>
<evidence type="ECO:0000313" key="2">
    <source>
        <dbReference type="Proteomes" id="UP000663866"/>
    </source>
</evidence>